<reference evidence="2 3" key="1">
    <citation type="submission" date="2020-08" db="EMBL/GenBank/DDBJ databases">
        <title>Genomic Encyclopedia of Type Strains, Phase IV (KMG-IV): sequencing the most valuable type-strain genomes for metagenomic binning, comparative biology and taxonomic classification.</title>
        <authorList>
            <person name="Goeker M."/>
        </authorList>
    </citation>
    <scope>NUCLEOTIDE SEQUENCE [LARGE SCALE GENOMIC DNA]</scope>
    <source>
        <strain evidence="2 3">DSM 5391</strain>
    </source>
</reference>
<keyword evidence="3" id="KW-1185">Reference proteome</keyword>
<dbReference type="RefSeq" id="WP_184523768.1">
    <property type="nucleotide sequence ID" value="NZ_JACHGK010000003.1"/>
</dbReference>
<dbReference type="Proteomes" id="UP000531594">
    <property type="component" value="Unassembled WGS sequence"/>
</dbReference>
<feature type="transmembrane region" description="Helical" evidence="1">
    <location>
        <begin position="33"/>
        <end position="53"/>
    </location>
</feature>
<keyword evidence="1" id="KW-1133">Transmembrane helix</keyword>
<keyword evidence="1" id="KW-0472">Membrane</keyword>
<evidence type="ECO:0000313" key="2">
    <source>
        <dbReference type="EMBL" id="MBB6444559.1"/>
    </source>
</evidence>
<dbReference type="AlphaFoldDB" id="A0A7X0HPJ2"/>
<feature type="transmembrane region" description="Helical" evidence="1">
    <location>
        <begin position="6"/>
        <end position="26"/>
    </location>
</feature>
<accession>A0A7X0HPJ2</accession>
<evidence type="ECO:0000313" key="3">
    <source>
        <dbReference type="Proteomes" id="UP000531594"/>
    </source>
</evidence>
<keyword evidence="1" id="KW-0812">Transmembrane</keyword>
<sequence length="63" mass="7208">MELVIMIMLALAMVVLFFCGYYAGVIKEKYGKNWISAVPITVAILMFNIIWALTEMAKSDRFQ</sequence>
<organism evidence="2 3">
    <name type="scientific">Bacillus benzoevorans</name>
    <dbReference type="NCBI Taxonomy" id="1456"/>
    <lineage>
        <taxon>Bacteria</taxon>
        <taxon>Bacillati</taxon>
        <taxon>Bacillota</taxon>
        <taxon>Bacilli</taxon>
        <taxon>Bacillales</taxon>
        <taxon>Bacillaceae</taxon>
        <taxon>Bacillus</taxon>
    </lineage>
</organism>
<comment type="caution">
    <text evidence="2">The sequence shown here is derived from an EMBL/GenBank/DDBJ whole genome shotgun (WGS) entry which is preliminary data.</text>
</comment>
<proteinExistence type="predicted"/>
<evidence type="ECO:0000256" key="1">
    <source>
        <dbReference type="SAM" id="Phobius"/>
    </source>
</evidence>
<name>A0A7X0HPJ2_9BACI</name>
<gene>
    <name evidence="2" type="ORF">HNR53_001168</name>
</gene>
<protein>
    <submittedName>
        <fullName evidence="2">Chromate transport protein ChrA</fullName>
    </submittedName>
</protein>
<dbReference type="EMBL" id="JACHGK010000003">
    <property type="protein sequence ID" value="MBB6444559.1"/>
    <property type="molecule type" value="Genomic_DNA"/>
</dbReference>